<name>A0ABM9GCJ1_9BACL</name>
<evidence type="ECO:0000313" key="2">
    <source>
        <dbReference type="EMBL" id="CAH8249882.1"/>
    </source>
</evidence>
<proteinExistence type="predicted"/>
<dbReference type="Proteomes" id="UP001154322">
    <property type="component" value="Unassembled WGS sequence"/>
</dbReference>
<sequence>MTLKRKAAGKAVKIAKGDVFRTEPDMLGEELRFIALENSTMPADALSHRVAVEAEKAGSTYNVPPGQIRRSLTHIESIDEITNDVDWITREGSDLEDIESLRARTLNSWAELSTLPIAAKYKNVCEAIPGVLYVRVDDLHPRGQGTIDIIVTGTAGTPSEGLLQKVREEAEKIKGPDDNLLVKASDTVTQDIDITIWIASDASDAGIEERAKAILTELLRIKKGRSLNELNHSDIIFAIRKELDVRNVKVNNPPQDVVLDNSKVIVLGEVTVRLMRGNYMFQKFSDYMFYLLYGPLKKIAKKDNQFYIFLKVIGKLFDQTKEDIFRVREESMIISASETMLLEHGRDRDMPRLKGEDVEAYRLRLMMKNLIAEQAGTKEGILTALRALGYEHSYIEPYYIHDPERWAEFIVYLGSSAPSGINDIAVIDAEVMKVKPARSKPSYGIEEGAGSTVVIQSTFSFGSVGLPLCNTIKCGTWPTGVGYLIHTPPCNTIKCGTWPPANEVTTS</sequence>
<protein>
    <submittedName>
        <fullName evidence="2">Baseplate J/gp47 family protein</fullName>
    </submittedName>
</protein>
<gene>
    <name evidence="2" type="ORF">WJ0W_007068</name>
</gene>
<evidence type="ECO:0000259" key="1">
    <source>
        <dbReference type="Pfam" id="PF04865"/>
    </source>
</evidence>
<dbReference type="InterPro" id="IPR006949">
    <property type="entry name" value="Barrel_Baseplate_J-like"/>
</dbReference>
<evidence type="ECO:0000313" key="3">
    <source>
        <dbReference type="Proteomes" id="UP001154322"/>
    </source>
</evidence>
<dbReference type="Pfam" id="PF04865">
    <property type="entry name" value="Baseplate_J"/>
    <property type="match status" value="1"/>
</dbReference>
<comment type="caution">
    <text evidence="2">The sequence shown here is derived from an EMBL/GenBank/DDBJ whole genome shotgun (WGS) entry which is preliminary data.</text>
</comment>
<organism evidence="2 3">
    <name type="scientific">Paenibacillus melissococcoides</name>
    <dbReference type="NCBI Taxonomy" id="2912268"/>
    <lineage>
        <taxon>Bacteria</taxon>
        <taxon>Bacillati</taxon>
        <taxon>Bacillota</taxon>
        <taxon>Bacilli</taxon>
        <taxon>Bacillales</taxon>
        <taxon>Paenibacillaceae</taxon>
        <taxon>Paenibacillus</taxon>
    </lineage>
</organism>
<dbReference type="EMBL" id="CALYLO010000021">
    <property type="protein sequence ID" value="CAH8249882.1"/>
    <property type="molecule type" value="Genomic_DNA"/>
</dbReference>
<feature type="domain" description="Baseplate protein J-like barrel" evidence="1">
    <location>
        <begin position="9"/>
        <end position="88"/>
    </location>
</feature>
<accession>A0ABM9GCJ1</accession>
<keyword evidence="3" id="KW-1185">Reference proteome</keyword>
<reference evidence="2" key="1">
    <citation type="submission" date="2022-06" db="EMBL/GenBank/DDBJ databases">
        <authorList>
            <person name="Dietemann V."/>
            <person name="Ory F."/>
            <person name="Dainat B."/>
            <person name="Oberhansli S."/>
        </authorList>
    </citation>
    <scope>NUCLEOTIDE SEQUENCE</scope>
    <source>
        <strain evidence="2">Ena-SAMPLE-TAB-26-04-2022-14:26:32:270-5432</strain>
    </source>
</reference>